<dbReference type="EMBL" id="JAHWZX010000003">
    <property type="protein sequence ID" value="MBW4330152.1"/>
    <property type="molecule type" value="Genomic_DNA"/>
</dbReference>
<dbReference type="CDD" id="cd00383">
    <property type="entry name" value="trans_reg_C"/>
    <property type="match status" value="1"/>
</dbReference>
<accession>A0ABS6XIY2</accession>
<dbReference type="RefSeq" id="WP_219237259.1">
    <property type="nucleotide sequence ID" value="NZ_JAHWZX010000003.1"/>
</dbReference>
<proteinExistence type="predicted"/>
<keyword evidence="5" id="KW-1185">Reference proteome</keyword>
<comment type="caution">
    <text evidence="4">The sequence shown here is derived from an EMBL/GenBank/DDBJ whole genome shotgun (WGS) entry which is preliminary data.</text>
</comment>
<evidence type="ECO:0000259" key="3">
    <source>
        <dbReference type="PROSITE" id="PS51755"/>
    </source>
</evidence>
<dbReference type="PANTHER" id="PTHR48111:SF76">
    <property type="entry name" value="TWO-COMPONENT RESPONSE REGULATOR"/>
    <property type="match status" value="1"/>
</dbReference>
<keyword evidence="1 2" id="KW-0238">DNA-binding</keyword>
<dbReference type="InterPro" id="IPR001867">
    <property type="entry name" value="OmpR/PhoB-type_DNA-bd"/>
</dbReference>
<evidence type="ECO:0000256" key="2">
    <source>
        <dbReference type="PROSITE-ProRule" id="PRU01091"/>
    </source>
</evidence>
<dbReference type="InterPro" id="IPR039420">
    <property type="entry name" value="WalR-like"/>
</dbReference>
<dbReference type="PROSITE" id="PS51755">
    <property type="entry name" value="OMPR_PHOB"/>
    <property type="match status" value="1"/>
</dbReference>
<name>A0ABS6XIY2_9SPHN</name>
<evidence type="ECO:0000313" key="4">
    <source>
        <dbReference type="EMBL" id="MBW4330152.1"/>
    </source>
</evidence>
<evidence type="ECO:0000313" key="5">
    <source>
        <dbReference type="Proteomes" id="UP001197214"/>
    </source>
</evidence>
<organism evidence="4 5">
    <name type="scientific">Stakelama flava</name>
    <dbReference type="NCBI Taxonomy" id="2860338"/>
    <lineage>
        <taxon>Bacteria</taxon>
        <taxon>Pseudomonadati</taxon>
        <taxon>Pseudomonadota</taxon>
        <taxon>Alphaproteobacteria</taxon>
        <taxon>Sphingomonadales</taxon>
        <taxon>Sphingomonadaceae</taxon>
        <taxon>Stakelama</taxon>
    </lineage>
</organism>
<reference evidence="4 5" key="1">
    <citation type="submission" date="2021-07" db="EMBL/GenBank/DDBJ databases">
        <title>Stakelama flava sp. nov., a novel endophytic bacterium isolated from branch of Kandelia candel.</title>
        <authorList>
            <person name="Tuo L."/>
        </authorList>
    </citation>
    <scope>NUCLEOTIDE SEQUENCE [LARGE SCALE GENOMIC DNA]</scope>
    <source>
        <strain evidence="4 5">CBK3Z-3</strain>
    </source>
</reference>
<gene>
    <name evidence="4" type="ORF">KY084_04590</name>
</gene>
<dbReference type="Pfam" id="PF00486">
    <property type="entry name" value="Trans_reg_C"/>
    <property type="match status" value="1"/>
</dbReference>
<feature type="domain" description="OmpR/PhoB-type" evidence="3">
    <location>
        <begin position="104"/>
        <end position="202"/>
    </location>
</feature>
<dbReference type="PANTHER" id="PTHR48111">
    <property type="entry name" value="REGULATOR OF RPOS"/>
    <property type="match status" value="1"/>
</dbReference>
<sequence>MAIDVNLPGLFGAALARDLDPVPARTACRRSALLTRWDQAAQCAAARIRVLRETGWAGPLMLVAENGMALPDALDAGADDAVVASASACEIAARLARLARRNPPGTVRVGDLTLDIIAKRAFRGGHPLALLPREYALLAYLAEHAGRTVSRAALLSAVWNMDFDPGTNVVQVHVSRLRSRLDRGFDRPMLHTDIGKGYRLAAQHAA</sequence>
<protein>
    <submittedName>
        <fullName evidence="4">Winged helix-turn-helix domain-containing protein</fullName>
    </submittedName>
</protein>
<dbReference type="Proteomes" id="UP001197214">
    <property type="component" value="Unassembled WGS sequence"/>
</dbReference>
<dbReference type="SMART" id="SM00862">
    <property type="entry name" value="Trans_reg_C"/>
    <property type="match status" value="1"/>
</dbReference>
<evidence type="ECO:0000256" key="1">
    <source>
        <dbReference type="ARBA" id="ARBA00023125"/>
    </source>
</evidence>
<feature type="DNA-binding region" description="OmpR/PhoB-type" evidence="2">
    <location>
        <begin position="104"/>
        <end position="202"/>
    </location>
</feature>